<protein>
    <recommendedName>
        <fullName evidence="5">Flagellar protein FliL</fullName>
    </recommendedName>
</protein>
<name>A0AAE3P2K8_9BACT</name>
<accession>A0AAE3P2K8</accession>
<reference evidence="3" key="1">
    <citation type="submission" date="2022-11" db="EMBL/GenBank/DDBJ databases">
        <title>Candidatus Alkanophaga archaea from heated hydrothermal vent sediment oxidize petroleum alkanes.</title>
        <authorList>
            <person name="Zehnle H."/>
            <person name="Laso-Perez R."/>
            <person name="Lipp J."/>
            <person name="Teske A."/>
            <person name="Wegener G."/>
        </authorList>
    </citation>
    <scope>NUCLEOTIDE SEQUENCE</scope>
    <source>
        <strain evidence="3">MCA70</strain>
    </source>
</reference>
<evidence type="ECO:0000256" key="1">
    <source>
        <dbReference type="SAM" id="MobiDB-lite"/>
    </source>
</evidence>
<evidence type="ECO:0000313" key="4">
    <source>
        <dbReference type="Proteomes" id="UP001144110"/>
    </source>
</evidence>
<keyword evidence="2" id="KW-0472">Membrane</keyword>
<keyword evidence="2" id="KW-1133">Transmembrane helix</keyword>
<evidence type="ECO:0000256" key="2">
    <source>
        <dbReference type="SAM" id="Phobius"/>
    </source>
</evidence>
<gene>
    <name evidence="3" type="ORF">OD816_001232</name>
</gene>
<dbReference type="AlphaFoldDB" id="A0AAE3P2K8"/>
<dbReference type="EMBL" id="JAPHEG010000005">
    <property type="protein sequence ID" value="MDF2953987.1"/>
    <property type="molecule type" value="Genomic_DNA"/>
</dbReference>
<feature type="transmembrane region" description="Helical" evidence="2">
    <location>
        <begin position="95"/>
        <end position="116"/>
    </location>
</feature>
<sequence>MEKDIKKDLKEIKEEVEEQKSSTEEVKGEESEIKEISEKSEKREKSEEDKVKEEKLDITPEKAEGLVEKLIESEEEKKEEEAPEKKFTKPKLKEIFLISGSILILIFIILGIWIGLKLIKGDFNKEKEENIKRLSESEVVIPESAVFKKFTKLVITTNKKKEEYPYKLELKDFLIPLGLKEFLSLDVFLYFGNNTSLKEITEKELDFRKILYSYLKTISADTWKNPKDVHVLEEKIKEKLKKEKIKPLPQKIRLEGVILKG</sequence>
<organism evidence="3 4">
    <name type="scientific">Candidatus Thermodesulfobacterium syntrophicum</name>
    <dbReference type="NCBI Taxonomy" id="3060442"/>
    <lineage>
        <taxon>Bacteria</taxon>
        <taxon>Pseudomonadati</taxon>
        <taxon>Thermodesulfobacteriota</taxon>
        <taxon>Thermodesulfobacteria</taxon>
        <taxon>Thermodesulfobacteriales</taxon>
        <taxon>Thermodesulfobacteriaceae</taxon>
        <taxon>Thermodesulfobacterium</taxon>
    </lineage>
</organism>
<evidence type="ECO:0000313" key="3">
    <source>
        <dbReference type="EMBL" id="MDF2953987.1"/>
    </source>
</evidence>
<evidence type="ECO:0008006" key="5">
    <source>
        <dbReference type="Google" id="ProtNLM"/>
    </source>
</evidence>
<feature type="region of interest" description="Disordered" evidence="1">
    <location>
        <begin position="1"/>
        <end position="65"/>
    </location>
</feature>
<proteinExistence type="predicted"/>
<comment type="caution">
    <text evidence="3">The sequence shown here is derived from an EMBL/GenBank/DDBJ whole genome shotgun (WGS) entry which is preliminary data.</text>
</comment>
<keyword evidence="2" id="KW-0812">Transmembrane</keyword>
<dbReference type="Proteomes" id="UP001144110">
    <property type="component" value="Unassembled WGS sequence"/>
</dbReference>